<feature type="transmembrane region" description="Helical" evidence="2">
    <location>
        <begin position="115"/>
        <end position="135"/>
    </location>
</feature>
<gene>
    <name evidence="3" type="ORF">LSALG_LOCUS9228</name>
</gene>
<reference evidence="3" key="1">
    <citation type="submission" date="2023-04" db="EMBL/GenBank/DDBJ databases">
        <authorList>
            <person name="Vijverberg K."/>
            <person name="Xiong W."/>
            <person name="Schranz E."/>
        </authorList>
    </citation>
    <scope>NUCLEOTIDE SEQUENCE</scope>
</reference>
<evidence type="ECO:0000313" key="4">
    <source>
        <dbReference type="Proteomes" id="UP001177003"/>
    </source>
</evidence>
<dbReference type="AlphaFoldDB" id="A0AA35V116"/>
<dbReference type="PANTHER" id="PTHR31495:SF50">
    <property type="entry name" value="PEROXYGENASE 1"/>
    <property type="match status" value="1"/>
</dbReference>
<dbReference type="Proteomes" id="UP001177003">
    <property type="component" value="Chromosome 1"/>
</dbReference>
<evidence type="ECO:0000313" key="3">
    <source>
        <dbReference type="EMBL" id="CAI9268826.1"/>
    </source>
</evidence>
<keyword evidence="2" id="KW-0812">Transmembrane</keyword>
<comment type="similarity">
    <text evidence="1">Belongs to the caleosin family.</text>
</comment>
<keyword evidence="2" id="KW-0472">Membrane</keyword>
<evidence type="ECO:0008006" key="5">
    <source>
        <dbReference type="Google" id="ProtNLM"/>
    </source>
</evidence>
<sequence length="228" mass="25914">MHTTSKPHTLKQQEQTDYTEMATKMIGGSDGSALTPEAECEPLTYERRVRTDLETHLPKPYLARGLVAPDVEHPNGTLGHRHNDMTVLQQHVAFFDQNDDGIVYPWETYSGMRQLGFNFVISFIAAIVINFGLSYPTQPSWIPSPFFPRTYDTEGRYLPVHFENMFSKYAKTVPDKLTLGEIWNMTEGNRVAFDLFGWIAGKLEWAILYALARDEERHAVEGGSKAVL</sequence>
<keyword evidence="4" id="KW-1185">Reference proteome</keyword>
<dbReference type="GO" id="GO:0005509">
    <property type="term" value="F:calcium ion binding"/>
    <property type="evidence" value="ECO:0007669"/>
    <property type="project" value="TreeGrafter"/>
</dbReference>
<protein>
    <recommendedName>
        <fullName evidence="5">Caleosin</fullName>
    </recommendedName>
</protein>
<dbReference type="EMBL" id="OX465077">
    <property type="protein sequence ID" value="CAI9268826.1"/>
    <property type="molecule type" value="Genomic_DNA"/>
</dbReference>
<evidence type="ECO:0000256" key="2">
    <source>
        <dbReference type="SAM" id="Phobius"/>
    </source>
</evidence>
<name>A0AA35V116_LACSI</name>
<dbReference type="PANTHER" id="PTHR31495">
    <property type="entry name" value="PEROXYGENASE 3-RELATED"/>
    <property type="match status" value="1"/>
</dbReference>
<dbReference type="InterPro" id="IPR007736">
    <property type="entry name" value="Caleosin-related"/>
</dbReference>
<dbReference type="GO" id="GO:0004497">
    <property type="term" value="F:monooxygenase activity"/>
    <property type="evidence" value="ECO:0007669"/>
    <property type="project" value="TreeGrafter"/>
</dbReference>
<dbReference type="Pfam" id="PF05042">
    <property type="entry name" value="Caleosin"/>
    <property type="match status" value="2"/>
</dbReference>
<keyword evidence="2" id="KW-1133">Transmembrane helix</keyword>
<proteinExistence type="inferred from homology"/>
<accession>A0AA35V116</accession>
<evidence type="ECO:0000256" key="1">
    <source>
        <dbReference type="ARBA" id="ARBA00006765"/>
    </source>
</evidence>
<organism evidence="3 4">
    <name type="scientific">Lactuca saligna</name>
    <name type="common">Willowleaf lettuce</name>
    <dbReference type="NCBI Taxonomy" id="75948"/>
    <lineage>
        <taxon>Eukaryota</taxon>
        <taxon>Viridiplantae</taxon>
        <taxon>Streptophyta</taxon>
        <taxon>Embryophyta</taxon>
        <taxon>Tracheophyta</taxon>
        <taxon>Spermatophyta</taxon>
        <taxon>Magnoliopsida</taxon>
        <taxon>eudicotyledons</taxon>
        <taxon>Gunneridae</taxon>
        <taxon>Pentapetalae</taxon>
        <taxon>asterids</taxon>
        <taxon>campanulids</taxon>
        <taxon>Asterales</taxon>
        <taxon>Asteraceae</taxon>
        <taxon>Cichorioideae</taxon>
        <taxon>Cichorieae</taxon>
        <taxon>Lactucinae</taxon>
        <taxon>Lactuca</taxon>
    </lineage>
</organism>